<dbReference type="SUPFAM" id="SSF53474">
    <property type="entry name" value="alpha/beta-Hydrolases"/>
    <property type="match status" value="1"/>
</dbReference>
<evidence type="ECO:0000256" key="4">
    <source>
        <dbReference type="ARBA" id="ARBA00022525"/>
    </source>
</evidence>
<dbReference type="EMBL" id="VBQZ03000021">
    <property type="protein sequence ID" value="MXQ84432.1"/>
    <property type="molecule type" value="Genomic_DNA"/>
</dbReference>
<dbReference type="InterPro" id="IPR009072">
    <property type="entry name" value="Histone-fold"/>
</dbReference>
<keyword evidence="15" id="KW-1185">Reference proteome</keyword>
<comment type="similarity">
    <text evidence="2">Belongs to the histone H2B family.</text>
</comment>
<dbReference type="InterPro" id="IPR029058">
    <property type="entry name" value="AB_hydrolase_fold"/>
</dbReference>
<dbReference type="GO" id="GO:0006508">
    <property type="term" value="P:proteolysis"/>
    <property type="evidence" value="ECO:0007669"/>
    <property type="project" value="UniProtKB-KW"/>
</dbReference>
<dbReference type="PANTHER" id="PTHR11802">
    <property type="entry name" value="SERINE PROTEASE FAMILY S10 SERINE CARBOXYPEPTIDASE"/>
    <property type="match status" value="1"/>
</dbReference>
<dbReference type="Proteomes" id="UP000322234">
    <property type="component" value="Unassembled WGS sequence"/>
</dbReference>
<dbReference type="InterPro" id="IPR000558">
    <property type="entry name" value="Histone_H2B"/>
</dbReference>
<dbReference type="PANTHER" id="PTHR11802:SF3">
    <property type="entry name" value="RETINOID-INDUCIBLE SERINE CARBOXYPEPTIDASE"/>
    <property type="match status" value="1"/>
</dbReference>
<dbReference type="SUPFAM" id="SSF47113">
    <property type="entry name" value="Histone-fold"/>
    <property type="match status" value="1"/>
</dbReference>
<sequence length="502" mass="56907">MPDPAKSAPAPKKGSEKTVTKAQKKDGKKRKHSPKESCSVYVYKVLKRVHPDTGISSKAMAIMNSFVNDIFERNAGAVISQPPEDSKEVWGYVTVRKDAHMFWWLYYATSSHKNFSELPLIMWLQGGPGGSSTGFGNFEEIGPLDRNLQPRKTTWLQSASLLFVDNPVGAGFSYVNKTDAYARDLATVVSDMIFLLKSFFDFHKEFERIPFYIFSESYGGKMAAGIALELYKAVQQKTIQCNFAGVALGDAWISPIDSVLSWGPYLYSVSLLDDQGLAEVSNVAEEVLDALSKELYQEATRLWEKAEMVIEQNTDGVNFYNILTKSSSVSRVVSNLEFTQKHLVHLFQRHVRQLQQDPLSQLMNGPIRKKLRIIPEDCIWGGQAPIVFLNMEGDFMKPVISIVDELLEAGVNVTVYNGQLDLIVDTMGQENWMRKLKWKELPKFRQLKWKPLHSDPRSSETSAFVKSYKNLAFYWILRAGHMVPSDQPDMALKMMRLVTQQE</sequence>
<evidence type="ECO:0000256" key="5">
    <source>
        <dbReference type="ARBA" id="ARBA00022645"/>
    </source>
</evidence>
<comment type="similarity">
    <text evidence="3 11">Belongs to the peptidase S10 family.</text>
</comment>
<keyword evidence="7" id="KW-0732">Signal</keyword>
<dbReference type="GO" id="GO:0030527">
    <property type="term" value="F:structural constituent of chromatin"/>
    <property type="evidence" value="ECO:0007669"/>
    <property type="project" value="InterPro"/>
</dbReference>
<feature type="region of interest" description="Disordered" evidence="12">
    <location>
        <begin position="1"/>
        <end position="33"/>
    </location>
</feature>
<dbReference type="PROSITE" id="PS50042">
    <property type="entry name" value="CNMP_BINDING_3"/>
    <property type="match status" value="1"/>
</dbReference>
<feature type="domain" description="Cyclic nucleotide-binding" evidence="13">
    <location>
        <begin position="286"/>
        <end position="336"/>
    </location>
</feature>
<accession>A0A6B0R555</accession>
<evidence type="ECO:0000313" key="14">
    <source>
        <dbReference type="EMBL" id="MXQ84432.1"/>
    </source>
</evidence>
<keyword evidence="6 11" id="KW-0645">Protease</keyword>
<dbReference type="FunFam" id="3.40.50.1820:FF:000075">
    <property type="entry name" value="Carboxypeptidase"/>
    <property type="match status" value="1"/>
</dbReference>
<dbReference type="InterPro" id="IPR001563">
    <property type="entry name" value="Peptidase_S10"/>
</dbReference>
<comment type="caution">
    <text evidence="14">The sequence shown here is derived from an EMBL/GenBank/DDBJ whole genome shotgun (WGS) entry which is preliminary data.</text>
</comment>
<dbReference type="Pfam" id="PF00450">
    <property type="entry name" value="Peptidase_S10"/>
    <property type="match status" value="1"/>
</dbReference>
<dbReference type="InterPro" id="IPR000595">
    <property type="entry name" value="cNMP-bd_dom"/>
</dbReference>
<dbReference type="Gene3D" id="3.40.50.1820">
    <property type="entry name" value="alpha/beta hydrolase"/>
    <property type="match status" value="1"/>
</dbReference>
<comment type="function">
    <text evidence="10">May be involved in vascular wall and kidney homeostasis.</text>
</comment>
<dbReference type="GO" id="GO:0003677">
    <property type="term" value="F:DNA binding"/>
    <property type="evidence" value="ECO:0007669"/>
    <property type="project" value="InterPro"/>
</dbReference>
<dbReference type="Gene3D" id="3.40.50.12670">
    <property type="match status" value="1"/>
</dbReference>
<evidence type="ECO:0000259" key="13">
    <source>
        <dbReference type="PROSITE" id="PS50042"/>
    </source>
</evidence>
<dbReference type="InterPro" id="IPR018202">
    <property type="entry name" value="Ser_caboxypep_ser_AS"/>
</dbReference>
<name>A0A6B0R555_9CETA</name>
<evidence type="ECO:0000256" key="7">
    <source>
        <dbReference type="ARBA" id="ARBA00022729"/>
    </source>
</evidence>
<comment type="subcellular location">
    <subcellularLocation>
        <location evidence="1">Secreted</location>
    </subcellularLocation>
</comment>
<feature type="compositionally biased region" description="Basic and acidic residues" evidence="12">
    <location>
        <begin position="13"/>
        <end position="25"/>
    </location>
</feature>
<evidence type="ECO:0000256" key="3">
    <source>
        <dbReference type="ARBA" id="ARBA00009431"/>
    </source>
</evidence>
<keyword evidence="5 11" id="KW-0121">Carboxypeptidase</keyword>
<keyword evidence="4" id="KW-0964">Secreted</keyword>
<dbReference type="EC" id="3.4.16.-" evidence="11"/>
<dbReference type="SMART" id="SM00427">
    <property type="entry name" value="H2B"/>
    <property type="match status" value="1"/>
</dbReference>
<evidence type="ECO:0000256" key="2">
    <source>
        <dbReference type="ARBA" id="ARBA00006846"/>
    </source>
</evidence>
<dbReference type="PROSITE" id="PS00131">
    <property type="entry name" value="CARBOXYPEPT_SER_SER"/>
    <property type="match status" value="1"/>
</dbReference>
<organism evidence="14 15">
    <name type="scientific">Bos mutus</name>
    <name type="common">wild yak</name>
    <dbReference type="NCBI Taxonomy" id="72004"/>
    <lineage>
        <taxon>Eukaryota</taxon>
        <taxon>Metazoa</taxon>
        <taxon>Chordata</taxon>
        <taxon>Craniata</taxon>
        <taxon>Vertebrata</taxon>
        <taxon>Euteleostomi</taxon>
        <taxon>Mammalia</taxon>
        <taxon>Eutheria</taxon>
        <taxon>Laurasiatheria</taxon>
        <taxon>Artiodactyla</taxon>
        <taxon>Ruminantia</taxon>
        <taxon>Pecora</taxon>
        <taxon>Bovidae</taxon>
        <taxon>Bovinae</taxon>
        <taxon>Bos</taxon>
    </lineage>
</organism>
<protein>
    <recommendedName>
        <fullName evidence="11">Carboxypeptidase</fullName>
        <ecNumber evidence="11">3.4.16.-</ecNumber>
    </recommendedName>
</protein>
<keyword evidence="9" id="KW-0325">Glycoprotein</keyword>
<dbReference type="GO" id="GO:0000786">
    <property type="term" value="C:nucleosome"/>
    <property type="evidence" value="ECO:0007669"/>
    <property type="project" value="InterPro"/>
</dbReference>
<dbReference type="Gene3D" id="1.10.20.10">
    <property type="entry name" value="Histone, subunit A"/>
    <property type="match status" value="1"/>
</dbReference>
<feature type="compositionally biased region" description="Low complexity" evidence="12">
    <location>
        <begin position="1"/>
        <end position="12"/>
    </location>
</feature>
<dbReference type="GO" id="GO:0004185">
    <property type="term" value="F:serine-type carboxypeptidase activity"/>
    <property type="evidence" value="ECO:0007669"/>
    <property type="project" value="UniProtKB-UniRule"/>
</dbReference>
<evidence type="ECO:0000313" key="15">
    <source>
        <dbReference type="Proteomes" id="UP000322234"/>
    </source>
</evidence>
<dbReference type="Pfam" id="PF00125">
    <property type="entry name" value="Histone"/>
    <property type="match status" value="1"/>
</dbReference>
<dbReference type="AlphaFoldDB" id="A0A6B0R555"/>
<dbReference type="GO" id="GO:0046982">
    <property type="term" value="F:protein heterodimerization activity"/>
    <property type="evidence" value="ECO:0007669"/>
    <property type="project" value="InterPro"/>
</dbReference>
<evidence type="ECO:0000256" key="9">
    <source>
        <dbReference type="ARBA" id="ARBA00023180"/>
    </source>
</evidence>
<evidence type="ECO:0000256" key="11">
    <source>
        <dbReference type="RuleBase" id="RU361156"/>
    </source>
</evidence>
<evidence type="ECO:0000256" key="10">
    <source>
        <dbReference type="ARBA" id="ARBA00055847"/>
    </source>
</evidence>
<gene>
    <name evidence="14" type="ORF">E5288_WYG020827</name>
</gene>
<dbReference type="InterPro" id="IPR007125">
    <property type="entry name" value="H2A/H2B/H3"/>
</dbReference>
<keyword evidence="8 11" id="KW-0378">Hydrolase</keyword>
<evidence type="ECO:0000256" key="1">
    <source>
        <dbReference type="ARBA" id="ARBA00004613"/>
    </source>
</evidence>
<evidence type="ECO:0000256" key="8">
    <source>
        <dbReference type="ARBA" id="ARBA00022801"/>
    </source>
</evidence>
<evidence type="ECO:0000256" key="12">
    <source>
        <dbReference type="SAM" id="MobiDB-lite"/>
    </source>
</evidence>
<evidence type="ECO:0000256" key="6">
    <source>
        <dbReference type="ARBA" id="ARBA00022670"/>
    </source>
</evidence>
<dbReference type="GO" id="GO:0005576">
    <property type="term" value="C:extracellular region"/>
    <property type="evidence" value="ECO:0007669"/>
    <property type="project" value="UniProtKB-SubCell"/>
</dbReference>
<proteinExistence type="inferred from homology"/>
<dbReference type="PRINTS" id="PR00621">
    <property type="entry name" value="HISTONEH2B"/>
</dbReference>
<reference evidence="14" key="1">
    <citation type="submission" date="2019-10" db="EMBL/GenBank/DDBJ databases">
        <title>The sequence and de novo assembly of the wild yak genome.</title>
        <authorList>
            <person name="Liu Y."/>
        </authorList>
    </citation>
    <scope>NUCLEOTIDE SEQUENCE [LARGE SCALE GENOMIC DNA]</scope>
    <source>
        <strain evidence="14">WY2019</strain>
    </source>
</reference>